<evidence type="ECO:0000256" key="2">
    <source>
        <dbReference type="ARBA" id="ARBA00005028"/>
    </source>
</evidence>
<dbReference type="GO" id="GO:0006096">
    <property type="term" value="P:glycolytic process"/>
    <property type="evidence" value="ECO:0007669"/>
    <property type="project" value="UniProtKB-KW"/>
</dbReference>
<dbReference type="GO" id="GO:0006013">
    <property type="term" value="P:mannose metabolic process"/>
    <property type="evidence" value="ECO:0007669"/>
    <property type="project" value="TreeGrafter"/>
</dbReference>
<dbReference type="GO" id="GO:0019158">
    <property type="term" value="F:mannokinase activity"/>
    <property type="evidence" value="ECO:0007669"/>
    <property type="project" value="TreeGrafter"/>
</dbReference>
<dbReference type="PROSITE" id="PS51748">
    <property type="entry name" value="HEXOKINASE_2"/>
    <property type="match status" value="1"/>
</dbReference>
<evidence type="ECO:0000313" key="8">
    <source>
        <dbReference type="Proteomes" id="UP000799771"/>
    </source>
</evidence>
<dbReference type="GO" id="GO:0005524">
    <property type="term" value="F:ATP binding"/>
    <property type="evidence" value="ECO:0007669"/>
    <property type="project" value="UniProtKB-UniRule"/>
</dbReference>
<dbReference type="GeneID" id="54403325"/>
<dbReference type="AlphaFoldDB" id="A0A6A6AGM1"/>
<keyword evidence="3 5" id="KW-0324">Glycolysis</keyword>
<dbReference type="Proteomes" id="UP000799771">
    <property type="component" value="Unassembled WGS sequence"/>
</dbReference>
<comment type="similarity">
    <text evidence="5">Belongs to the hexokinase family.</text>
</comment>
<dbReference type="GO" id="GO:0005739">
    <property type="term" value="C:mitochondrion"/>
    <property type="evidence" value="ECO:0007669"/>
    <property type="project" value="TreeGrafter"/>
</dbReference>
<organism evidence="7 8">
    <name type="scientific">Dothidotthia symphoricarpi CBS 119687</name>
    <dbReference type="NCBI Taxonomy" id="1392245"/>
    <lineage>
        <taxon>Eukaryota</taxon>
        <taxon>Fungi</taxon>
        <taxon>Dikarya</taxon>
        <taxon>Ascomycota</taxon>
        <taxon>Pezizomycotina</taxon>
        <taxon>Dothideomycetes</taxon>
        <taxon>Pleosporomycetidae</taxon>
        <taxon>Pleosporales</taxon>
        <taxon>Dothidotthiaceae</taxon>
        <taxon>Dothidotthia</taxon>
    </lineage>
</organism>
<evidence type="ECO:0000259" key="6">
    <source>
        <dbReference type="Pfam" id="PF03727"/>
    </source>
</evidence>
<proteinExistence type="inferred from homology"/>
<dbReference type="GO" id="GO:0001678">
    <property type="term" value="P:intracellular glucose homeostasis"/>
    <property type="evidence" value="ECO:0007669"/>
    <property type="project" value="InterPro"/>
</dbReference>
<gene>
    <name evidence="7" type="ORF">P153DRAFT_269380</name>
</gene>
<dbReference type="GO" id="GO:0005829">
    <property type="term" value="C:cytosol"/>
    <property type="evidence" value="ECO:0007669"/>
    <property type="project" value="TreeGrafter"/>
</dbReference>
<keyword evidence="5" id="KW-0418">Kinase</keyword>
<keyword evidence="5" id="KW-0808">Transferase</keyword>
<dbReference type="Gene3D" id="3.40.367.20">
    <property type="match status" value="1"/>
</dbReference>
<comment type="pathway">
    <text evidence="1">Carbohydrate degradation; glycolysis; D-glyceraldehyde 3-phosphate and glycerone phosphate from D-glucose: step 1/4.</text>
</comment>
<dbReference type="GO" id="GO:0008865">
    <property type="term" value="F:fructokinase activity"/>
    <property type="evidence" value="ECO:0007669"/>
    <property type="project" value="TreeGrafter"/>
</dbReference>
<evidence type="ECO:0000256" key="4">
    <source>
        <dbReference type="ARBA" id="ARBA00044613"/>
    </source>
</evidence>
<dbReference type="SUPFAM" id="SSF53067">
    <property type="entry name" value="Actin-like ATPase domain"/>
    <property type="match status" value="1"/>
</dbReference>
<sequence length="208" mass="22982">LAIDCEEGAFDNAHRVLPRTRYDTQIDAENPRPDDRTFEKLFVGLYLGEMFTLVLVDLVDYGLIKGQSTVKLRKSYMIHTGFLSDIGDDESTQFEKSRNLFIYVLSHEPTNVENFHRVAELIAARAARLCACGVTAIRTQENISKANVAADGSVVNKLPKFREQWAKASGEILDWESKEAAGGPIKITNVESGSGAGCAIIAAMELER</sequence>
<dbReference type="GO" id="GO:0006006">
    <property type="term" value="P:glucose metabolic process"/>
    <property type="evidence" value="ECO:0007669"/>
    <property type="project" value="TreeGrafter"/>
</dbReference>
<keyword evidence="5" id="KW-0067">ATP-binding</keyword>
<dbReference type="PANTHER" id="PTHR19443:SF16">
    <property type="entry name" value="HEXOKINASE TYPE 1-RELATED"/>
    <property type="match status" value="1"/>
</dbReference>
<dbReference type="RefSeq" id="XP_033524434.1">
    <property type="nucleotide sequence ID" value="XM_033662893.1"/>
</dbReference>
<dbReference type="GO" id="GO:0005536">
    <property type="term" value="F:D-glucose binding"/>
    <property type="evidence" value="ECO:0007669"/>
    <property type="project" value="InterPro"/>
</dbReference>
<feature type="non-terminal residue" evidence="7">
    <location>
        <position position="1"/>
    </location>
</feature>
<evidence type="ECO:0000256" key="5">
    <source>
        <dbReference type="RuleBase" id="RU362007"/>
    </source>
</evidence>
<name>A0A6A6AGM1_9PLEO</name>
<protein>
    <recommendedName>
        <fullName evidence="5">Phosphotransferase</fullName>
        <ecNumber evidence="5">2.7.1.-</ecNumber>
    </recommendedName>
</protein>
<dbReference type="PANTHER" id="PTHR19443">
    <property type="entry name" value="HEXOKINASE"/>
    <property type="match status" value="1"/>
</dbReference>
<dbReference type="OrthoDB" id="419537at2759"/>
<dbReference type="EC" id="2.7.1.-" evidence="5"/>
<feature type="non-terminal residue" evidence="7">
    <location>
        <position position="208"/>
    </location>
</feature>
<comment type="pathway">
    <text evidence="2">Carbohydrate metabolism; hexose metabolism.</text>
</comment>
<dbReference type="EMBL" id="ML977505">
    <property type="protein sequence ID" value="KAF2130047.1"/>
    <property type="molecule type" value="Genomic_DNA"/>
</dbReference>
<feature type="domain" description="Hexokinase C-terminal" evidence="6">
    <location>
        <begin position="2"/>
        <end position="204"/>
    </location>
</feature>
<dbReference type="GO" id="GO:0004340">
    <property type="term" value="F:glucokinase activity"/>
    <property type="evidence" value="ECO:0007669"/>
    <property type="project" value="TreeGrafter"/>
</dbReference>
<reference evidence="7" key="1">
    <citation type="journal article" date="2020" name="Stud. Mycol.">
        <title>101 Dothideomycetes genomes: a test case for predicting lifestyles and emergence of pathogens.</title>
        <authorList>
            <person name="Haridas S."/>
            <person name="Albert R."/>
            <person name="Binder M."/>
            <person name="Bloem J."/>
            <person name="Labutti K."/>
            <person name="Salamov A."/>
            <person name="Andreopoulos B."/>
            <person name="Baker S."/>
            <person name="Barry K."/>
            <person name="Bills G."/>
            <person name="Bluhm B."/>
            <person name="Cannon C."/>
            <person name="Castanera R."/>
            <person name="Culley D."/>
            <person name="Daum C."/>
            <person name="Ezra D."/>
            <person name="Gonzalez J."/>
            <person name="Henrissat B."/>
            <person name="Kuo A."/>
            <person name="Liang C."/>
            <person name="Lipzen A."/>
            <person name="Lutzoni F."/>
            <person name="Magnuson J."/>
            <person name="Mondo S."/>
            <person name="Nolan M."/>
            <person name="Ohm R."/>
            <person name="Pangilinan J."/>
            <person name="Park H.-J."/>
            <person name="Ramirez L."/>
            <person name="Alfaro M."/>
            <person name="Sun H."/>
            <person name="Tritt A."/>
            <person name="Yoshinaga Y."/>
            <person name="Zwiers L.-H."/>
            <person name="Turgeon B."/>
            <person name="Goodwin S."/>
            <person name="Spatafora J."/>
            <person name="Crous P."/>
            <person name="Grigoriev I."/>
        </authorList>
    </citation>
    <scope>NUCLEOTIDE SEQUENCE</scope>
    <source>
        <strain evidence="7">CBS 119687</strain>
    </source>
</reference>
<evidence type="ECO:0000256" key="3">
    <source>
        <dbReference type="ARBA" id="ARBA00023152"/>
    </source>
</evidence>
<dbReference type="InterPro" id="IPR043129">
    <property type="entry name" value="ATPase_NBD"/>
</dbReference>
<dbReference type="InterPro" id="IPR022673">
    <property type="entry name" value="Hexokinase_C"/>
</dbReference>
<evidence type="ECO:0000313" key="7">
    <source>
        <dbReference type="EMBL" id="KAF2130047.1"/>
    </source>
</evidence>
<keyword evidence="8" id="KW-1185">Reference proteome</keyword>
<dbReference type="InterPro" id="IPR001312">
    <property type="entry name" value="Hexokinase"/>
</dbReference>
<dbReference type="Pfam" id="PF03727">
    <property type="entry name" value="Hexokinase_2"/>
    <property type="match status" value="1"/>
</dbReference>
<comment type="catalytic activity">
    <reaction evidence="4">
        <text>a D-hexose + ATP = a D-hexose 6-phosphate + ADP + H(+)</text>
        <dbReference type="Rhea" id="RHEA:22740"/>
        <dbReference type="ChEBI" id="CHEBI:4194"/>
        <dbReference type="ChEBI" id="CHEBI:15378"/>
        <dbReference type="ChEBI" id="CHEBI:30616"/>
        <dbReference type="ChEBI" id="CHEBI:229467"/>
        <dbReference type="ChEBI" id="CHEBI:456216"/>
        <dbReference type="EC" id="2.7.1.1"/>
    </reaction>
    <physiologicalReaction direction="left-to-right" evidence="4">
        <dbReference type="Rhea" id="RHEA:22741"/>
    </physiologicalReaction>
</comment>
<keyword evidence="5" id="KW-0547">Nucleotide-binding</keyword>
<accession>A0A6A6AGM1</accession>
<evidence type="ECO:0000256" key="1">
    <source>
        <dbReference type="ARBA" id="ARBA00004888"/>
    </source>
</evidence>